<proteinExistence type="predicted"/>
<organism evidence="1 2">
    <name type="scientific">Lactococcus formosensis</name>
    <dbReference type="NCBI Taxonomy" id="1281486"/>
    <lineage>
        <taxon>Bacteria</taxon>
        <taxon>Bacillati</taxon>
        <taxon>Bacillota</taxon>
        <taxon>Bacilli</taxon>
        <taxon>Lactobacillales</taxon>
        <taxon>Streptococcaceae</taxon>
        <taxon>Lactococcus</taxon>
    </lineage>
</organism>
<name>A0A9X4P0F6_9LACT</name>
<dbReference type="EMBL" id="JAMWFV010000038">
    <property type="protein sequence ID" value="MDG6146251.1"/>
    <property type="molecule type" value="Genomic_DNA"/>
</dbReference>
<evidence type="ECO:0000313" key="2">
    <source>
        <dbReference type="Proteomes" id="UP001153199"/>
    </source>
</evidence>
<dbReference type="AlphaFoldDB" id="A0A9X4P0F6"/>
<reference evidence="1" key="1">
    <citation type="submission" date="2022-06" db="EMBL/GenBank/DDBJ databases">
        <title>Lactococcus from bovine mastitis in China.</title>
        <authorList>
            <person name="Lin Y."/>
            <person name="Han B."/>
        </authorList>
    </citation>
    <scope>NUCLEOTIDE SEQUENCE</scope>
    <source>
        <strain evidence="1">Ningxia-I-26</strain>
    </source>
</reference>
<dbReference type="Proteomes" id="UP001153199">
    <property type="component" value="Unassembled WGS sequence"/>
</dbReference>
<accession>A0A9X4P0F6</accession>
<evidence type="ECO:0000313" key="1">
    <source>
        <dbReference type="EMBL" id="MDG6146251.1"/>
    </source>
</evidence>
<keyword evidence="2" id="KW-1185">Reference proteome</keyword>
<gene>
    <name evidence="1" type="ORF">NF717_11425</name>
</gene>
<protein>
    <submittedName>
        <fullName evidence="1">Relaxase/mobilization nuclease domain-containing protein</fullName>
    </submittedName>
</protein>
<dbReference type="RefSeq" id="WP_279369118.1">
    <property type="nucleotide sequence ID" value="NZ_JAMWFV010000038.1"/>
</dbReference>
<sequence>MNFLLRHSTDKEDLIFKAQKLNFKIDFSGKYATYLLLDKEQKRAVRETSLSKIEKRLEKMN</sequence>
<comment type="caution">
    <text evidence="1">The sequence shown here is derived from an EMBL/GenBank/DDBJ whole genome shotgun (WGS) entry which is preliminary data.</text>
</comment>